<dbReference type="RefSeq" id="XP_067164195.1">
    <property type="nucleotide sequence ID" value="XM_067308094.1"/>
</dbReference>
<reference evidence="3" key="1">
    <citation type="submission" date="2025-08" db="UniProtKB">
        <authorList>
            <consortium name="RefSeq"/>
        </authorList>
    </citation>
    <scope>IDENTIFICATION</scope>
    <source>
        <tissue evidence="3">Blood</tissue>
    </source>
</reference>
<feature type="region of interest" description="Disordered" evidence="1">
    <location>
        <begin position="1"/>
        <end position="45"/>
    </location>
</feature>
<dbReference type="PANTHER" id="PTHR41693:SF2">
    <property type="entry name" value="BIOGENESIS OF LYSOSOME-RELATED ORGANELLES COMPLEX 1 SUBUNIT 2"/>
    <property type="match status" value="1"/>
</dbReference>
<organism evidence="2 3">
    <name type="scientific">Apteryx mantelli</name>
    <name type="common">North Island brown kiwi</name>
    <dbReference type="NCBI Taxonomy" id="2696672"/>
    <lineage>
        <taxon>Eukaryota</taxon>
        <taxon>Metazoa</taxon>
        <taxon>Chordata</taxon>
        <taxon>Craniata</taxon>
        <taxon>Vertebrata</taxon>
        <taxon>Euteleostomi</taxon>
        <taxon>Archelosauria</taxon>
        <taxon>Archosauria</taxon>
        <taxon>Dinosauria</taxon>
        <taxon>Saurischia</taxon>
        <taxon>Theropoda</taxon>
        <taxon>Coelurosauria</taxon>
        <taxon>Aves</taxon>
        <taxon>Palaeognathae</taxon>
        <taxon>Apterygiformes</taxon>
        <taxon>Apterygidae</taxon>
        <taxon>Apteryx</taxon>
    </lineage>
</organism>
<sequence>MWLGPTPGQCVKRGRKEPLGARAGGSGARTSGCLRPHRPGPRHSSGIVMRLLPLLLLAALGYAAKPKQPPTAWDDRADAKKAAAKGCANLTVVLDNWKFAITSQMRNLLLFDHETVLPDYGRIRSLSKALDDLYKDFSVLKEQLGWLTARFAEVEAFADELSGARRPVRRRGLPLPARRPPAAPHPSRRPMRLPAPGAHAARV</sequence>
<dbReference type="PANTHER" id="PTHR41693">
    <property type="entry name" value="HEME-BINDING PROTEIN 1"/>
    <property type="match status" value="1"/>
</dbReference>
<feature type="region of interest" description="Disordered" evidence="1">
    <location>
        <begin position="169"/>
        <end position="203"/>
    </location>
</feature>
<name>A0ABM4FGX7_9AVES</name>
<evidence type="ECO:0000256" key="1">
    <source>
        <dbReference type="SAM" id="MobiDB-lite"/>
    </source>
</evidence>
<gene>
    <name evidence="3" type="primary">LOC136993657</name>
</gene>
<accession>A0ABM4FGX7</accession>
<dbReference type="GeneID" id="136993657"/>
<keyword evidence="2" id="KW-1185">Reference proteome</keyword>
<evidence type="ECO:0000313" key="3">
    <source>
        <dbReference type="RefSeq" id="XP_067164195.1"/>
    </source>
</evidence>
<proteinExistence type="predicted"/>
<evidence type="ECO:0000313" key="2">
    <source>
        <dbReference type="Proteomes" id="UP001652627"/>
    </source>
</evidence>
<dbReference type="Proteomes" id="UP001652627">
    <property type="component" value="Chromosome 19"/>
</dbReference>
<protein>
    <submittedName>
        <fullName evidence="3">Uncharacterized protein</fullName>
    </submittedName>
</protein>